<evidence type="ECO:0000313" key="2">
    <source>
        <dbReference type="EMBL" id="CAA2145087.1"/>
    </source>
</evidence>
<feature type="domain" description="Insertion element IS402-like" evidence="1">
    <location>
        <begin position="7"/>
        <end position="53"/>
    </location>
</feature>
<name>A0A679KAH0_9HYPH</name>
<dbReference type="PANTHER" id="PTHR46637">
    <property type="entry name" value="TIS1421-TRANSPOSASE PROTEIN A"/>
    <property type="match status" value="1"/>
</dbReference>
<accession>A0A679KAH0</accession>
<gene>
    <name evidence="2" type="ORF">MBLL_04208</name>
</gene>
<dbReference type="AlphaFoldDB" id="A0A679KAH0"/>
<evidence type="ECO:0000259" key="1">
    <source>
        <dbReference type="Pfam" id="PF13340"/>
    </source>
</evidence>
<organism evidence="2">
    <name type="scientific">Methylobacterium bullatum</name>
    <dbReference type="NCBI Taxonomy" id="570505"/>
    <lineage>
        <taxon>Bacteria</taxon>
        <taxon>Pseudomonadati</taxon>
        <taxon>Pseudomonadota</taxon>
        <taxon>Alphaproteobacteria</taxon>
        <taxon>Hyphomicrobiales</taxon>
        <taxon>Methylobacteriaceae</taxon>
        <taxon>Methylobacterium</taxon>
    </lineage>
</organism>
<dbReference type="InterPro" id="IPR025161">
    <property type="entry name" value="IS402-like_dom"/>
</dbReference>
<dbReference type="InterPro" id="IPR052909">
    <property type="entry name" value="Transposase_6_like"/>
</dbReference>
<sequence>MADLFWLSDNQWTVIEPFTPVSLPGPDRKDDREIISGCRWRDCPAEYGPRTTV</sequence>
<proteinExistence type="predicted"/>
<protein>
    <recommendedName>
        <fullName evidence="1">Insertion element IS402-like domain-containing protein</fullName>
    </recommendedName>
</protein>
<dbReference type="Pfam" id="PF13340">
    <property type="entry name" value="DUF4096"/>
    <property type="match status" value="1"/>
</dbReference>
<reference evidence="2" key="1">
    <citation type="submission" date="2019-12" db="EMBL/GenBank/DDBJ databases">
        <authorList>
            <person name="Cremers G."/>
        </authorList>
    </citation>
    <scope>NUCLEOTIDE SEQUENCE</scope>
    <source>
        <strain evidence="2">Mbul2</strain>
    </source>
</reference>
<dbReference type="EMBL" id="LR743511">
    <property type="protein sequence ID" value="CAA2145087.1"/>
    <property type="molecule type" value="Genomic_DNA"/>
</dbReference>
<dbReference type="PANTHER" id="PTHR46637:SF1">
    <property type="entry name" value="BLL5188 PROTEIN"/>
    <property type="match status" value="1"/>
</dbReference>